<dbReference type="OrthoDB" id="10035396at2759"/>
<dbReference type="Proteomes" id="UP000478052">
    <property type="component" value="Unassembled WGS sequence"/>
</dbReference>
<reference evidence="1 2" key="1">
    <citation type="submission" date="2019-08" db="EMBL/GenBank/DDBJ databases">
        <title>Whole genome of Aphis craccivora.</title>
        <authorList>
            <person name="Voronova N.V."/>
            <person name="Shulinski R.S."/>
            <person name="Bandarenka Y.V."/>
            <person name="Zhorov D.G."/>
            <person name="Warner D."/>
        </authorList>
    </citation>
    <scope>NUCLEOTIDE SEQUENCE [LARGE SCALE GENOMIC DNA]</scope>
    <source>
        <strain evidence="1">180601</strain>
        <tissue evidence="1">Whole Body</tissue>
    </source>
</reference>
<dbReference type="EMBL" id="VUJU01003115">
    <property type="protein sequence ID" value="KAF0759086.1"/>
    <property type="molecule type" value="Genomic_DNA"/>
</dbReference>
<comment type="caution">
    <text evidence="1">The sequence shown here is derived from an EMBL/GenBank/DDBJ whole genome shotgun (WGS) entry which is preliminary data.</text>
</comment>
<protein>
    <submittedName>
        <fullName evidence="1">Uncharacterized protein</fullName>
    </submittedName>
</protein>
<proteinExistence type="predicted"/>
<gene>
    <name evidence="1" type="ORF">FWK35_00012307</name>
</gene>
<sequence length="85" mass="9939">MEYFISLNRKIEVQNVCYGAGLQSSVCPPPYPQDDPLKYSLCFRNHPANYKYCLIYRELQRRKKPTFKNLTILHINANGLKKPCS</sequence>
<keyword evidence="2" id="KW-1185">Reference proteome</keyword>
<dbReference type="AlphaFoldDB" id="A0A6G0YNN5"/>
<evidence type="ECO:0000313" key="1">
    <source>
        <dbReference type="EMBL" id="KAF0759086.1"/>
    </source>
</evidence>
<accession>A0A6G0YNN5</accession>
<evidence type="ECO:0000313" key="2">
    <source>
        <dbReference type="Proteomes" id="UP000478052"/>
    </source>
</evidence>
<organism evidence="1 2">
    <name type="scientific">Aphis craccivora</name>
    <name type="common">Cowpea aphid</name>
    <dbReference type="NCBI Taxonomy" id="307492"/>
    <lineage>
        <taxon>Eukaryota</taxon>
        <taxon>Metazoa</taxon>
        <taxon>Ecdysozoa</taxon>
        <taxon>Arthropoda</taxon>
        <taxon>Hexapoda</taxon>
        <taxon>Insecta</taxon>
        <taxon>Pterygota</taxon>
        <taxon>Neoptera</taxon>
        <taxon>Paraneoptera</taxon>
        <taxon>Hemiptera</taxon>
        <taxon>Sternorrhyncha</taxon>
        <taxon>Aphidomorpha</taxon>
        <taxon>Aphidoidea</taxon>
        <taxon>Aphididae</taxon>
        <taxon>Aphidini</taxon>
        <taxon>Aphis</taxon>
        <taxon>Aphis</taxon>
    </lineage>
</organism>
<name>A0A6G0YNN5_APHCR</name>